<dbReference type="OrthoDB" id="1642280at2759"/>
<evidence type="ECO:0000259" key="2">
    <source>
        <dbReference type="SMART" id="SM00458"/>
    </source>
</evidence>
<feature type="signal peptide" evidence="1">
    <location>
        <begin position="1"/>
        <end position="21"/>
    </location>
</feature>
<dbReference type="Pfam" id="PF00652">
    <property type="entry name" value="Ricin_B_lectin"/>
    <property type="match status" value="2"/>
</dbReference>
<evidence type="ECO:0000256" key="1">
    <source>
        <dbReference type="SAM" id="SignalP"/>
    </source>
</evidence>
<reference evidence="3 4" key="4">
    <citation type="journal article" date="2011" name="BMC Genomics">
        <title>RNA-Seq improves annotation of protein-coding genes in the cucumber genome.</title>
        <authorList>
            <person name="Li Z."/>
            <person name="Zhang Z."/>
            <person name="Yan P."/>
            <person name="Huang S."/>
            <person name="Fei Z."/>
            <person name="Lin K."/>
        </authorList>
    </citation>
    <scope>NUCLEOTIDE SEQUENCE [LARGE SCALE GENOMIC DNA]</scope>
    <source>
        <strain evidence="4">cv. 9930</strain>
    </source>
</reference>
<reference evidence="3 4" key="1">
    <citation type="journal article" date="2009" name="Nat. Genet.">
        <title>The genome of the cucumber, Cucumis sativus L.</title>
        <authorList>
            <person name="Huang S."/>
            <person name="Li R."/>
            <person name="Zhang Z."/>
            <person name="Li L."/>
            <person name="Gu X."/>
            <person name="Fan W."/>
            <person name="Lucas W.J."/>
            <person name="Wang X."/>
            <person name="Xie B."/>
            <person name="Ni P."/>
            <person name="Ren Y."/>
            <person name="Zhu H."/>
            <person name="Li J."/>
            <person name="Lin K."/>
            <person name="Jin W."/>
            <person name="Fei Z."/>
            <person name="Li G."/>
            <person name="Staub J."/>
            <person name="Kilian A."/>
            <person name="van der Vossen E.A."/>
            <person name="Wu Y."/>
            <person name="Guo J."/>
            <person name="He J."/>
            <person name="Jia Z."/>
            <person name="Ren Y."/>
            <person name="Tian G."/>
            <person name="Lu Y."/>
            <person name="Ruan J."/>
            <person name="Qian W."/>
            <person name="Wang M."/>
            <person name="Huang Q."/>
            <person name="Li B."/>
            <person name="Xuan Z."/>
            <person name="Cao J."/>
            <person name="Asan"/>
            <person name="Wu Z."/>
            <person name="Zhang J."/>
            <person name="Cai Q."/>
            <person name="Bai Y."/>
            <person name="Zhao B."/>
            <person name="Han Y."/>
            <person name="Li Y."/>
            <person name="Li X."/>
            <person name="Wang S."/>
            <person name="Shi Q."/>
            <person name="Liu S."/>
            <person name="Cho W.K."/>
            <person name="Kim J.Y."/>
            <person name="Xu Y."/>
            <person name="Heller-Uszynska K."/>
            <person name="Miao H."/>
            <person name="Cheng Z."/>
            <person name="Zhang S."/>
            <person name="Wu J."/>
            <person name="Yang Y."/>
            <person name="Kang H."/>
            <person name="Li M."/>
            <person name="Liang H."/>
            <person name="Ren X."/>
            <person name="Shi Z."/>
            <person name="Wen M."/>
            <person name="Jian M."/>
            <person name="Yang H."/>
            <person name="Zhang G."/>
            <person name="Yang Z."/>
            <person name="Chen R."/>
            <person name="Liu S."/>
            <person name="Li J."/>
            <person name="Ma L."/>
            <person name="Liu H."/>
            <person name="Zhou Y."/>
            <person name="Zhao J."/>
            <person name="Fang X."/>
            <person name="Li G."/>
            <person name="Fang L."/>
            <person name="Li Y."/>
            <person name="Liu D."/>
            <person name="Zheng H."/>
            <person name="Zhang Y."/>
            <person name="Qin N."/>
            <person name="Li Z."/>
            <person name="Yang G."/>
            <person name="Yang S."/>
            <person name="Bolund L."/>
            <person name="Kristiansen K."/>
            <person name="Zheng H."/>
            <person name="Li S."/>
            <person name="Zhang X."/>
            <person name="Yang H."/>
            <person name="Wang J."/>
            <person name="Sun R."/>
            <person name="Zhang B."/>
            <person name="Jiang S."/>
            <person name="Wang J."/>
            <person name="Du Y."/>
            <person name="Li S."/>
        </authorList>
    </citation>
    <scope>NUCLEOTIDE SEQUENCE [LARGE SCALE GENOMIC DNA]</scope>
    <source>
        <strain evidence="4">cv. 9930</strain>
    </source>
</reference>
<dbReference type="PROSITE" id="PS50231">
    <property type="entry name" value="RICIN_B_LECTIN"/>
    <property type="match status" value="2"/>
</dbReference>
<dbReference type="InterPro" id="IPR035992">
    <property type="entry name" value="Ricin_B-like_lectins"/>
</dbReference>
<dbReference type="AlphaFoldDB" id="A0A0A0LAC2"/>
<accession>A0A0A0LAC2</accession>
<dbReference type="Proteomes" id="UP000029981">
    <property type="component" value="Chromosome 3"/>
</dbReference>
<organism evidence="3 4">
    <name type="scientific">Cucumis sativus</name>
    <name type="common">Cucumber</name>
    <dbReference type="NCBI Taxonomy" id="3659"/>
    <lineage>
        <taxon>Eukaryota</taxon>
        <taxon>Viridiplantae</taxon>
        <taxon>Streptophyta</taxon>
        <taxon>Embryophyta</taxon>
        <taxon>Tracheophyta</taxon>
        <taxon>Spermatophyta</taxon>
        <taxon>Magnoliopsida</taxon>
        <taxon>eudicotyledons</taxon>
        <taxon>Gunneridae</taxon>
        <taxon>Pentapetalae</taxon>
        <taxon>rosids</taxon>
        <taxon>fabids</taxon>
        <taxon>Cucurbitales</taxon>
        <taxon>Cucurbitaceae</taxon>
        <taxon>Benincaseae</taxon>
        <taxon>Cucumis</taxon>
    </lineage>
</organism>
<dbReference type="Gene3D" id="2.80.10.50">
    <property type="match status" value="2"/>
</dbReference>
<name>A0A0A0LAC2_CUCSA</name>
<dbReference type="CDD" id="cd23444">
    <property type="entry name" value="beta-trefoil_Ricin_RIPs_II_rpt2"/>
    <property type="match status" value="1"/>
</dbReference>
<dbReference type="InterPro" id="IPR000772">
    <property type="entry name" value="Ricin_B_lectin"/>
</dbReference>
<dbReference type="SMART" id="SM00458">
    <property type="entry name" value="RICIN"/>
    <property type="match status" value="2"/>
</dbReference>
<feature type="chain" id="PRO_5001972859" description="Ricin B lectin domain-containing protein" evidence="1">
    <location>
        <begin position="22"/>
        <end position="294"/>
    </location>
</feature>
<dbReference type="OMA" id="WIHKNDG"/>
<keyword evidence="1" id="KW-0732">Signal</keyword>
<protein>
    <recommendedName>
        <fullName evidence="2">Ricin B lectin domain-containing protein</fullName>
    </recommendedName>
</protein>
<dbReference type="SUPFAM" id="SSF50370">
    <property type="entry name" value="Ricin B-like lectins"/>
    <property type="match status" value="2"/>
</dbReference>
<feature type="domain" description="Ricin B lectin" evidence="2">
    <location>
        <begin position="36"/>
        <end position="164"/>
    </location>
</feature>
<gene>
    <name evidence="3" type="ORF">Csa_3G217140</name>
</gene>
<reference evidence="3 4" key="3">
    <citation type="journal article" date="2010" name="BMC Genomics">
        <title>Transcriptome sequencing and comparative analysis of cucumber flowers with different sex types.</title>
        <authorList>
            <person name="Guo S."/>
            <person name="Zheng Y."/>
            <person name="Joung J.G."/>
            <person name="Liu S."/>
            <person name="Zhang Z."/>
            <person name="Crasta O.R."/>
            <person name="Sobral B.W."/>
            <person name="Xu Y."/>
            <person name="Huang S."/>
            <person name="Fei Z."/>
        </authorList>
    </citation>
    <scope>NUCLEOTIDE SEQUENCE [LARGE SCALE GENOMIC DNA]</scope>
    <source>
        <strain evidence="4">cv. 9930</strain>
    </source>
</reference>
<dbReference type="KEGG" id="csv:101219752"/>
<reference evidence="3 4" key="2">
    <citation type="journal article" date="2009" name="PLoS ONE">
        <title>An integrated genetic and cytogenetic map of the cucumber genome.</title>
        <authorList>
            <person name="Ren Y."/>
            <person name="Zhang Z."/>
            <person name="Liu J."/>
            <person name="Staub J.E."/>
            <person name="Han Y."/>
            <person name="Cheng Z."/>
            <person name="Li X."/>
            <person name="Lu J."/>
            <person name="Miao H."/>
            <person name="Kang H."/>
            <person name="Xie B."/>
            <person name="Gu X."/>
            <person name="Wang X."/>
            <person name="Du Y."/>
            <person name="Jin W."/>
            <person name="Huang S."/>
        </authorList>
    </citation>
    <scope>NUCLEOTIDE SEQUENCE [LARGE SCALE GENOMIC DNA]</scope>
    <source>
        <strain evidence="4">cv. 9930</strain>
    </source>
</reference>
<keyword evidence="4" id="KW-1185">Reference proteome</keyword>
<sequence>MKEIVLSIIVAFSLTTQLVIAVPPNYGYGVGYGGVPGATHLVGRDGLCLEMVLLRSYKPAGINFPTRLLPCDEKKQTQLWTVVGDGTIRPMNDRFCLAADVFYGVINKAVVSECGKVSDSNKQWIHKNDGTIALAESRMVLTGDSDYVTLQSIKYTPSQSWEVTESLNPMVANIEWLNNLCLQSTDDSSNVGLNGCNTYTKYQRWALYADGTIRQHVNRNYCLTSEQNYDRSVVVSKCEDKPQQRWSLNAKDSTIDHPNTNMVLDVLNVLDSASPLVIVTNHPDGSASQRWTMN</sequence>
<dbReference type="SMR" id="A0A0A0LAC2"/>
<feature type="domain" description="Ricin B lectin" evidence="2">
    <location>
        <begin position="168"/>
        <end position="294"/>
    </location>
</feature>
<proteinExistence type="predicted"/>
<dbReference type="Gramene" id="KGN57577">
    <property type="protein sequence ID" value="KGN57577"/>
    <property type="gene ID" value="Csa_3G217140"/>
</dbReference>
<evidence type="ECO:0000313" key="4">
    <source>
        <dbReference type="Proteomes" id="UP000029981"/>
    </source>
</evidence>
<evidence type="ECO:0000313" key="3">
    <source>
        <dbReference type="EMBL" id="KGN57577.1"/>
    </source>
</evidence>
<dbReference type="EMBL" id="CM002924">
    <property type="protein sequence ID" value="KGN57577.1"/>
    <property type="molecule type" value="Genomic_DNA"/>
</dbReference>